<dbReference type="Proteomes" id="UP000622797">
    <property type="component" value="Unassembled WGS sequence"/>
</dbReference>
<feature type="domain" description="F5/8 type C" evidence="2">
    <location>
        <begin position="42"/>
        <end position="192"/>
    </location>
</feature>
<dbReference type="InterPro" id="IPR011043">
    <property type="entry name" value="Gal_Oxase/kelch_b-propeller"/>
</dbReference>
<dbReference type="InterPro" id="IPR014756">
    <property type="entry name" value="Ig_E-set"/>
</dbReference>
<protein>
    <recommendedName>
        <fullName evidence="2">F5/8 type C domain-containing protein</fullName>
    </recommendedName>
</protein>
<dbReference type="SUPFAM" id="SSF81296">
    <property type="entry name" value="E set domains"/>
    <property type="match status" value="1"/>
</dbReference>
<gene>
    <name evidence="3" type="ORF">FSARC_8373</name>
</gene>
<dbReference type="EMBL" id="JABEXW010000461">
    <property type="protein sequence ID" value="KAF4963627.1"/>
    <property type="molecule type" value="Genomic_DNA"/>
</dbReference>
<proteinExistence type="predicted"/>
<evidence type="ECO:0000256" key="1">
    <source>
        <dbReference type="SAM" id="SignalP"/>
    </source>
</evidence>
<dbReference type="Gene3D" id="2.130.10.80">
    <property type="entry name" value="Galactose oxidase/kelch, beta-propeller"/>
    <property type="match status" value="1"/>
</dbReference>
<dbReference type="Pfam" id="PF09118">
    <property type="entry name" value="GO-like_E_set"/>
    <property type="match status" value="1"/>
</dbReference>
<dbReference type="Pfam" id="PF01344">
    <property type="entry name" value="Kelch_1"/>
    <property type="match status" value="1"/>
</dbReference>
<dbReference type="InterPro" id="IPR015202">
    <property type="entry name" value="GO-like_E_set"/>
</dbReference>
<dbReference type="PANTHER" id="PTHR32208:SF68">
    <property type="entry name" value="GALACTOSE OXIDASE"/>
    <property type="match status" value="1"/>
</dbReference>
<dbReference type="InterPro" id="IPR006652">
    <property type="entry name" value="Kelch_1"/>
</dbReference>
<dbReference type="Gene3D" id="2.60.120.260">
    <property type="entry name" value="Galactose-binding domain-like"/>
    <property type="match status" value="1"/>
</dbReference>
<dbReference type="SMART" id="SM00612">
    <property type="entry name" value="Kelch"/>
    <property type="match status" value="3"/>
</dbReference>
<dbReference type="SMART" id="SM00231">
    <property type="entry name" value="FA58C"/>
    <property type="match status" value="1"/>
</dbReference>
<dbReference type="InterPro" id="IPR000421">
    <property type="entry name" value="FA58C"/>
</dbReference>
<dbReference type="OrthoDB" id="2019572at2759"/>
<accession>A0A8H4TTF0</accession>
<dbReference type="AlphaFoldDB" id="A0A8H4TTF0"/>
<reference evidence="3" key="1">
    <citation type="journal article" date="2020" name="BMC Genomics">
        <title>Correction to: Identification and distribution of gene clusters required for synthesis of sphingolipid metabolism inhibitors in diverse species of the filamentous fungus Fusarium.</title>
        <authorList>
            <person name="Kim H.S."/>
            <person name="Lohmar J.M."/>
            <person name="Busman M."/>
            <person name="Brown D.W."/>
            <person name="Naumann T.A."/>
            <person name="Divon H.H."/>
            <person name="Lysoe E."/>
            <person name="Uhlig S."/>
            <person name="Proctor R.H."/>
        </authorList>
    </citation>
    <scope>NUCLEOTIDE SEQUENCE</scope>
    <source>
        <strain evidence="3">NRRL 20472</strain>
    </source>
</reference>
<sequence>MTMSLLGRLLCLSLGLALSQVDAVAVPVPHRAHIGNSHFAARAAPSLGTAINRSGWKATCDSYHRGNECAKAIDDDAKTFWHTEFSASNNPKPPHTITIDMGSIKNVNSISMLPRQDGSPNGFISGHKVFLSTDGKNWGNPVAFGTWYGDKSLKVSNFETKPARHVRLVALSEGKGKSWTSIADLNIHQAGSYTKPAPGIGQWGPTLDFPLVPVAAAVEPTSGKVLVFSSWSYDLFTNTPGGHTLTSIWDPASGQITQRNVFNTNHDMFCPGISMDGNGEIVVTGGNDANKTSVYISSSDNWIPGPNMRTPRGYQSSATTSDGRVFTIGGSWSGGSDGLKNGEVYDPASKTWKSLPNTLVKPMLTKDKQKMFRADNHAWLFGWKKGSIFQAGPSTAMNWYYTAGNGDTKPAGKRTSKRGDAPDQMCGNAVMYDATAGKILTFGGSPDYQNTNAVALAHIITIGEPGTQPKSVFASNGLYFPRIFHTSVVLPDGTTFITGGQSYGEPFSDANPQLTPELYNPTTDTFYRQQPNSIVRVYHSFSLLLPDATVINGGGGLCGNCNTNHFDAQIYTPAYLLDKNGNRAKRPKISSVSKKILKPGDTLSITTDSAVKSASLIRYGTATHTVNTDQRRIPLKLKSDGTNKYSFATPNDAGIILPGYWMLFVMNSNGVPSIATTVQVKG</sequence>
<organism evidence="3 4">
    <name type="scientific">Fusarium sarcochroum</name>
    <dbReference type="NCBI Taxonomy" id="1208366"/>
    <lineage>
        <taxon>Eukaryota</taxon>
        <taxon>Fungi</taxon>
        <taxon>Dikarya</taxon>
        <taxon>Ascomycota</taxon>
        <taxon>Pezizomycotina</taxon>
        <taxon>Sordariomycetes</taxon>
        <taxon>Hypocreomycetidae</taxon>
        <taxon>Hypocreales</taxon>
        <taxon>Nectriaceae</taxon>
        <taxon>Fusarium</taxon>
        <taxon>Fusarium lateritium species complex</taxon>
    </lineage>
</organism>
<dbReference type="Pfam" id="PF00754">
    <property type="entry name" value="F5_F8_type_C"/>
    <property type="match status" value="1"/>
</dbReference>
<keyword evidence="4" id="KW-1185">Reference proteome</keyword>
<dbReference type="InterPro" id="IPR013783">
    <property type="entry name" value="Ig-like_fold"/>
</dbReference>
<feature type="chain" id="PRO_5034247311" description="F5/8 type C domain-containing protein" evidence="1">
    <location>
        <begin position="24"/>
        <end position="682"/>
    </location>
</feature>
<evidence type="ECO:0000313" key="3">
    <source>
        <dbReference type="EMBL" id="KAF4963627.1"/>
    </source>
</evidence>
<keyword evidence="1" id="KW-0732">Signal</keyword>
<reference evidence="3" key="2">
    <citation type="submission" date="2020-05" db="EMBL/GenBank/DDBJ databases">
        <authorList>
            <person name="Kim H.-S."/>
            <person name="Proctor R.H."/>
            <person name="Brown D.W."/>
        </authorList>
    </citation>
    <scope>NUCLEOTIDE SEQUENCE</scope>
    <source>
        <strain evidence="3">NRRL 20472</strain>
    </source>
</reference>
<dbReference type="InterPro" id="IPR037293">
    <property type="entry name" value="Gal_Oxidase_central_sf"/>
</dbReference>
<dbReference type="CDD" id="cd02851">
    <property type="entry name" value="E_set_GO_C"/>
    <property type="match status" value="1"/>
</dbReference>
<comment type="caution">
    <text evidence="3">The sequence shown here is derived from an EMBL/GenBank/DDBJ whole genome shotgun (WGS) entry which is preliminary data.</text>
</comment>
<dbReference type="SUPFAM" id="SSF50965">
    <property type="entry name" value="Galactose oxidase, central domain"/>
    <property type="match status" value="1"/>
</dbReference>
<name>A0A8H4TTF0_9HYPO</name>
<evidence type="ECO:0000313" key="4">
    <source>
        <dbReference type="Proteomes" id="UP000622797"/>
    </source>
</evidence>
<dbReference type="SUPFAM" id="SSF49785">
    <property type="entry name" value="Galactose-binding domain-like"/>
    <property type="match status" value="1"/>
</dbReference>
<feature type="signal peptide" evidence="1">
    <location>
        <begin position="1"/>
        <end position="23"/>
    </location>
</feature>
<dbReference type="PANTHER" id="PTHR32208">
    <property type="entry name" value="SECRETED PROTEIN-RELATED"/>
    <property type="match status" value="1"/>
</dbReference>
<evidence type="ECO:0000259" key="2">
    <source>
        <dbReference type="PROSITE" id="PS50022"/>
    </source>
</evidence>
<dbReference type="PROSITE" id="PS50022">
    <property type="entry name" value="FA58C_3"/>
    <property type="match status" value="1"/>
</dbReference>
<dbReference type="InterPro" id="IPR008979">
    <property type="entry name" value="Galactose-bd-like_sf"/>
</dbReference>
<dbReference type="Gene3D" id="2.60.40.10">
    <property type="entry name" value="Immunoglobulins"/>
    <property type="match status" value="1"/>
</dbReference>